<dbReference type="GO" id="GO:0006465">
    <property type="term" value="P:signal peptide processing"/>
    <property type="evidence" value="ECO:0007669"/>
    <property type="project" value="InterPro"/>
</dbReference>
<keyword evidence="5 7" id="KW-0378">Hydrolase</keyword>
<comment type="catalytic activity">
    <reaction evidence="1 7">
        <text>Cleavage of hydrophobic, N-terminal signal or leader sequences from secreted and periplasmic proteins.</text>
        <dbReference type="EC" id="3.4.21.89"/>
    </reaction>
</comment>
<dbReference type="SUPFAM" id="SSF51306">
    <property type="entry name" value="LexA/Signal peptidase"/>
    <property type="match status" value="1"/>
</dbReference>
<dbReference type="AlphaFoldDB" id="A0A7D4UIV2"/>
<evidence type="ECO:0000256" key="4">
    <source>
        <dbReference type="ARBA" id="ARBA00013208"/>
    </source>
</evidence>
<feature type="domain" description="Peptidase S26" evidence="8">
    <location>
        <begin position="19"/>
        <end position="222"/>
    </location>
</feature>
<dbReference type="InterPro" id="IPR036286">
    <property type="entry name" value="LexA/Signal_pep-like_sf"/>
</dbReference>
<dbReference type="NCBIfam" id="TIGR02227">
    <property type="entry name" value="sigpep_I_bact"/>
    <property type="match status" value="1"/>
</dbReference>
<organism evidence="9 10">
    <name type="scientific">Microbacterium hominis</name>
    <dbReference type="NCBI Taxonomy" id="162426"/>
    <lineage>
        <taxon>Bacteria</taxon>
        <taxon>Bacillati</taxon>
        <taxon>Actinomycetota</taxon>
        <taxon>Actinomycetes</taxon>
        <taxon>Micrococcales</taxon>
        <taxon>Microbacteriaceae</taxon>
        <taxon>Microbacterium</taxon>
    </lineage>
</organism>
<name>A0A7D4UIV2_9MICO</name>
<gene>
    <name evidence="9" type="primary">lepB</name>
    <name evidence="9" type="ORF">HQM25_13690</name>
</gene>
<dbReference type="EC" id="3.4.21.89" evidence="4 7"/>
<dbReference type="CDD" id="cd06530">
    <property type="entry name" value="S26_SPase_I"/>
    <property type="match status" value="1"/>
</dbReference>
<sequence length="230" mass="24827">MSPRRPVWRRVTGSAWFHLFAAFVLVGLLLSFVAKPFWVPSSSMADTLEPGDRILVNRLAYLGDGPRTGDVVVFDADDAWGAGPPTPTDPVRGALRWLGAVTGFGPSSEHTLVKRVIAGPGQTARCCSDAGAVVVDGAELDEPYITNDFPFDPGVLDCTTSPRSARCFDEVIVPDDEYLMLGDNRSGSADSAFSCRTEGSTPACWRWAIRDGVIGKAVAILWPIERWNGL</sequence>
<accession>A0A7D4UIV2</accession>
<dbReference type="PANTHER" id="PTHR43390">
    <property type="entry name" value="SIGNAL PEPTIDASE I"/>
    <property type="match status" value="1"/>
</dbReference>
<protein>
    <recommendedName>
        <fullName evidence="4 7">Signal peptidase I</fullName>
        <ecNumber evidence="4 7">3.4.21.89</ecNumber>
    </recommendedName>
</protein>
<evidence type="ECO:0000256" key="2">
    <source>
        <dbReference type="ARBA" id="ARBA00004401"/>
    </source>
</evidence>
<dbReference type="InterPro" id="IPR019533">
    <property type="entry name" value="Peptidase_S26"/>
</dbReference>
<comment type="similarity">
    <text evidence="3 7">Belongs to the peptidase S26 family.</text>
</comment>
<comment type="subcellular location">
    <subcellularLocation>
        <location evidence="2">Cell membrane</location>
        <topology evidence="2">Single-pass type II membrane protein</topology>
    </subcellularLocation>
    <subcellularLocation>
        <location evidence="7">Membrane</location>
        <topology evidence="7">Single-pass type II membrane protein</topology>
    </subcellularLocation>
</comment>
<dbReference type="Proteomes" id="UP000502498">
    <property type="component" value="Chromosome"/>
</dbReference>
<evidence type="ECO:0000256" key="7">
    <source>
        <dbReference type="RuleBase" id="RU362042"/>
    </source>
</evidence>
<dbReference type="InterPro" id="IPR019758">
    <property type="entry name" value="Pept_S26A_signal_pept_1_CS"/>
</dbReference>
<dbReference type="PROSITE" id="PS00761">
    <property type="entry name" value="SPASE_I_3"/>
    <property type="match status" value="1"/>
</dbReference>
<dbReference type="PANTHER" id="PTHR43390:SF1">
    <property type="entry name" value="CHLOROPLAST PROCESSING PEPTIDASE"/>
    <property type="match status" value="1"/>
</dbReference>
<evidence type="ECO:0000256" key="3">
    <source>
        <dbReference type="ARBA" id="ARBA00009370"/>
    </source>
</evidence>
<dbReference type="EMBL" id="CP054038">
    <property type="protein sequence ID" value="QKJ20308.1"/>
    <property type="molecule type" value="Genomic_DNA"/>
</dbReference>
<dbReference type="GO" id="GO:0009003">
    <property type="term" value="F:signal peptidase activity"/>
    <property type="evidence" value="ECO:0007669"/>
    <property type="project" value="UniProtKB-EC"/>
</dbReference>
<evidence type="ECO:0000313" key="9">
    <source>
        <dbReference type="EMBL" id="QKJ20308.1"/>
    </source>
</evidence>
<dbReference type="RefSeq" id="WP_172990743.1">
    <property type="nucleotide sequence ID" value="NZ_CP054038.1"/>
</dbReference>
<dbReference type="GO" id="GO:0005886">
    <property type="term" value="C:plasma membrane"/>
    <property type="evidence" value="ECO:0007669"/>
    <property type="project" value="UniProtKB-SubCell"/>
</dbReference>
<keyword evidence="7" id="KW-0645">Protease</keyword>
<evidence type="ECO:0000313" key="10">
    <source>
        <dbReference type="Proteomes" id="UP000502498"/>
    </source>
</evidence>
<dbReference type="Pfam" id="PF10502">
    <property type="entry name" value="Peptidase_S26"/>
    <property type="match status" value="1"/>
</dbReference>
<dbReference type="Gene3D" id="2.10.109.10">
    <property type="entry name" value="Umud Fragment, subunit A"/>
    <property type="match status" value="1"/>
</dbReference>
<reference evidence="9 10" key="1">
    <citation type="submission" date="2020-05" db="EMBL/GenBank/DDBJ databases">
        <title>Strain PA2F3 complete genome.</title>
        <authorList>
            <person name="Kim Y.-S."/>
            <person name="Kim S.-J."/>
            <person name="Jung H.-k."/>
            <person name="Kim S.-E."/>
            <person name="Kim K.-H."/>
        </authorList>
    </citation>
    <scope>NUCLEOTIDE SEQUENCE [LARGE SCALE GENOMIC DNA]</scope>
    <source>
        <strain evidence="9 10">PA2F3</strain>
    </source>
</reference>
<dbReference type="InterPro" id="IPR000223">
    <property type="entry name" value="Pept_S26A_signal_pept_1"/>
</dbReference>
<feature type="active site" evidence="6">
    <location>
        <position position="43"/>
    </location>
</feature>
<evidence type="ECO:0000256" key="1">
    <source>
        <dbReference type="ARBA" id="ARBA00000677"/>
    </source>
</evidence>
<dbReference type="GO" id="GO:0004252">
    <property type="term" value="F:serine-type endopeptidase activity"/>
    <property type="evidence" value="ECO:0007669"/>
    <property type="project" value="InterPro"/>
</dbReference>
<feature type="active site" evidence="6">
    <location>
        <position position="114"/>
    </location>
</feature>
<evidence type="ECO:0000256" key="6">
    <source>
        <dbReference type="PIRSR" id="PIRSR600223-1"/>
    </source>
</evidence>
<proteinExistence type="inferred from homology"/>
<evidence type="ECO:0000256" key="5">
    <source>
        <dbReference type="ARBA" id="ARBA00022801"/>
    </source>
</evidence>
<dbReference type="PRINTS" id="PR00727">
    <property type="entry name" value="LEADERPTASE"/>
</dbReference>
<evidence type="ECO:0000259" key="8">
    <source>
        <dbReference type="Pfam" id="PF10502"/>
    </source>
</evidence>